<dbReference type="Gene3D" id="2.130.10.10">
    <property type="entry name" value="YVTN repeat-like/Quinoprotein amine dehydrogenase"/>
    <property type="match status" value="2"/>
</dbReference>
<reference evidence="1" key="1">
    <citation type="submission" date="2021-02" db="EMBL/GenBank/DDBJ databases">
        <authorList>
            <person name="Dougan E. K."/>
            <person name="Rhodes N."/>
            <person name="Thang M."/>
            <person name="Chan C."/>
        </authorList>
    </citation>
    <scope>NUCLEOTIDE SEQUENCE</scope>
</reference>
<dbReference type="EMBL" id="CAJNNW010033781">
    <property type="protein sequence ID" value="CAE8720348.1"/>
    <property type="molecule type" value="Genomic_DNA"/>
</dbReference>
<protein>
    <submittedName>
        <fullName evidence="1">Uncharacterized protein</fullName>
    </submittedName>
</protein>
<gene>
    <name evidence="1" type="ORF">PGLA2088_LOCUS41264</name>
</gene>
<dbReference type="PANTHER" id="PTHR44499">
    <property type="entry name" value="JOUBERIN"/>
    <property type="match status" value="1"/>
</dbReference>
<dbReference type="AlphaFoldDB" id="A0A813L6M5"/>
<dbReference type="SMART" id="SM00320">
    <property type="entry name" value="WD40"/>
    <property type="match status" value="3"/>
</dbReference>
<proteinExistence type="predicted"/>
<dbReference type="InterPro" id="IPR052803">
    <property type="entry name" value="Cilium-Associated_Jouberin"/>
</dbReference>
<dbReference type="GO" id="GO:0044458">
    <property type="term" value="P:motile cilium assembly"/>
    <property type="evidence" value="ECO:0007669"/>
    <property type="project" value="TreeGrafter"/>
</dbReference>
<organism evidence="1 2">
    <name type="scientific">Polarella glacialis</name>
    <name type="common">Dinoflagellate</name>
    <dbReference type="NCBI Taxonomy" id="89957"/>
    <lineage>
        <taxon>Eukaryota</taxon>
        <taxon>Sar</taxon>
        <taxon>Alveolata</taxon>
        <taxon>Dinophyceae</taxon>
        <taxon>Suessiales</taxon>
        <taxon>Suessiaceae</taxon>
        <taxon>Polarella</taxon>
    </lineage>
</organism>
<evidence type="ECO:0000313" key="1">
    <source>
        <dbReference type="EMBL" id="CAE8720348.1"/>
    </source>
</evidence>
<sequence length="632" mass="67533">MACADGSGLLDEEDGQPAVVREYLGAGHGDQELRPGMLASALLYLTGRSSGRREPWPAALEVSLSLPKTMIELDKAAEVHSKLNDSYSRLSRVTLDSHGGVHVASAIEPAEDPGQKGTEELLGKLAPHNLRHDDQPCALPDSLLWQIPAGKGGASRLALSPSGRLLAAAVSRGGGASELRVFSLATSRLHATCAPGHDALVYDLCWHAFPGRTGANAHPLLISCGGDGVVLIFEVPEDLQLAGPNAPQLRPQAKLNLPSHVYSVRPHPSLSADPRRLVLMCGGHGFGLMLCEVARLWKQDASGHGGSWIATTPHVQKQVSYEWQFISTTENRTGGLPSNWLFPVDALSPVLADDGDDDNLYVTDAAGHVMLFQVRFDAALEAGRGGVRATLVRSYAAPELSGTPIYGMEVVTQQLVRGRRLGTVQLSMVDDWALLFSRDHIVRLASLQRGVLKIELEMSGLECGSYPVMGAMSPDGAYVASGSETGELLMWSAADGKQLPAASVPQVRLAGPMMDVVWSETHHLVACCALDEQAPPLLVFVGGDPDAQPPTTPPRRRNVAELPHRPAPLCDAPREELAFAFPSSITPAATTNNKWASQWLNADERAPQKRCRCAPIPDFASAASKITSTHTH</sequence>
<dbReference type="InterPro" id="IPR001680">
    <property type="entry name" value="WD40_rpt"/>
</dbReference>
<dbReference type="PANTHER" id="PTHR44499:SF1">
    <property type="entry name" value="JOUBERIN"/>
    <property type="match status" value="1"/>
</dbReference>
<dbReference type="InterPro" id="IPR011047">
    <property type="entry name" value="Quinoprotein_ADH-like_sf"/>
</dbReference>
<accession>A0A813L6M5</accession>
<evidence type="ECO:0000313" key="2">
    <source>
        <dbReference type="Proteomes" id="UP000626109"/>
    </source>
</evidence>
<dbReference type="Proteomes" id="UP000626109">
    <property type="component" value="Unassembled WGS sequence"/>
</dbReference>
<name>A0A813L6M5_POLGL</name>
<dbReference type="SUPFAM" id="SSF50998">
    <property type="entry name" value="Quinoprotein alcohol dehydrogenase-like"/>
    <property type="match status" value="1"/>
</dbReference>
<comment type="caution">
    <text evidence="1">The sequence shown here is derived from an EMBL/GenBank/DDBJ whole genome shotgun (WGS) entry which is preliminary data.</text>
</comment>
<dbReference type="InterPro" id="IPR015943">
    <property type="entry name" value="WD40/YVTN_repeat-like_dom_sf"/>
</dbReference>
<dbReference type="GO" id="GO:0036064">
    <property type="term" value="C:ciliary basal body"/>
    <property type="evidence" value="ECO:0007669"/>
    <property type="project" value="TreeGrafter"/>
</dbReference>